<dbReference type="Proteomes" id="UP000028134">
    <property type="component" value="Unassembled WGS sequence"/>
</dbReference>
<evidence type="ECO:0000313" key="3">
    <source>
        <dbReference type="Proteomes" id="UP000028134"/>
    </source>
</evidence>
<comment type="caution">
    <text evidence="2">The sequence shown here is derived from an EMBL/GenBank/DDBJ whole genome shotgun (WGS) entry which is preliminary data.</text>
</comment>
<dbReference type="EMBL" id="JNHI01000001">
    <property type="protein sequence ID" value="KDS33942.1"/>
    <property type="molecule type" value="Genomic_DNA"/>
</dbReference>
<gene>
    <name evidence="2" type="ORF">M097_0203</name>
</gene>
<keyword evidence="1" id="KW-0472">Membrane</keyword>
<sequence>MENITVNVFDDVLYLAWEFVYLIFFTRFVCVHGNYKNACAILISIYYSHKNYNCFLLE</sequence>
<keyword evidence="1" id="KW-0812">Transmembrane</keyword>
<name>A0A078RJ18_PHOVU</name>
<evidence type="ECO:0000256" key="1">
    <source>
        <dbReference type="SAM" id="Phobius"/>
    </source>
</evidence>
<protein>
    <submittedName>
        <fullName evidence="2">Uncharacterized protein</fullName>
    </submittedName>
</protein>
<organism evidence="2 3">
    <name type="scientific">Phocaeicola vulgatus str. 3775 SL</name>
    <name type="common">B</name>
    <name type="synonym">iv</name>
    <dbReference type="NCBI Taxonomy" id="1339350"/>
    <lineage>
        <taxon>Bacteria</taxon>
        <taxon>Pseudomonadati</taxon>
        <taxon>Bacteroidota</taxon>
        <taxon>Bacteroidia</taxon>
        <taxon>Bacteroidales</taxon>
        <taxon>Bacteroidaceae</taxon>
        <taxon>Phocaeicola</taxon>
    </lineage>
</organism>
<keyword evidence="1" id="KW-1133">Transmembrane helix</keyword>
<dbReference type="PATRIC" id="fig|1339350.3.peg.194"/>
<evidence type="ECO:0000313" key="2">
    <source>
        <dbReference type="EMBL" id="KDS33942.1"/>
    </source>
</evidence>
<reference evidence="2 3" key="1">
    <citation type="submission" date="2014-04" db="EMBL/GenBank/DDBJ databases">
        <authorList>
            <person name="Sears C."/>
            <person name="Carroll K."/>
            <person name="Sack B.R."/>
            <person name="Qadri F."/>
            <person name="Myers L.L."/>
            <person name="Chung G.-T."/>
            <person name="Escheverria P."/>
            <person name="Fraser C.M."/>
            <person name="Sadzewicz L."/>
            <person name="Shefchek K.A."/>
            <person name="Tallon L."/>
            <person name="Das S.P."/>
            <person name="Daugherty S."/>
            <person name="Mongodin E.F."/>
        </authorList>
    </citation>
    <scope>NUCLEOTIDE SEQUENCE [LARGE SCALE GENOMIC DNA]</scope>
    <source>
        <strain evidence="3">3775 SL(B) 10 (iv)</strain>
    </source>
</reference>
<proteinExistence type="predicted"/>
<accession>A0A078RJ18</accession>
<dbReference type="AlphaFoldDB" id="A0A078RJ18"/>
<feature type="transmembrane region" description="Helical" evidence="1">
    <location>
        <begin position="12"/>
        <end position="30"/>
    </location>
</feature>